<dbReference type="AlphaFoldDB" id="A0A177DQH1"/>
<dbReference type="Proteomes" id="UP000077248">
    <property type="component" value="Unassembled WGS sequence"/>
</dbReference>
<keyword evidence="2" id="KW-1185">Reference proteome</keyword>
<dbReference type="VEuPathDB" id="FungiDB:CC77DRAFT_961144"/>
<dbReference type="KEGG" id="aalt:CC77DRAFT_961144"/>
<evidence type="ECO:0000313" key="2">
    <source>
        <dbReference type="Proteomes" id="UP000077248"/>
    </source>
</evidence>
<dbReference type="RefSeq" id="XP_018387168.1">
    <property type="nucleotide sequence ID" value="XM_018535616.1"/>
</dbReference>
<organism evidence="1 2">
    <name type="scientific">Alternaria alternata</name>
    <name type="common">Alternaria rot fungus</name>
    <name type="synonym">Torula alternata</name>
    <dbReference type="NCBI Taxonomy" id="5599"/>
    <lineage>
        <taxon>Eukaryota</taxon>
        <taxon>Fungi</taxon>
        <taxon>Dikarya</taxon>
        <taxon>Ascomycota</taxon>
        <taxon>Pezizomycotina</taxon>
        <taxon>Dothideomycetes</taxon>
        <taxon>Pleosporomycetidae</taxon>
        <taxon>Pleosporales</taxon>
        <taxon>Pleosporineae</taxon>
        <taxon>Pleosporaceae</taxon>
        <taxon>Alternaria</taxon>
        <taxon>Alternaria sect. Alternaria</taxon>
        <taxon>Alternaria alternata complex</taxon>
    </lineage>
</organism>
<accession>A0A177DQH1</accession>
<dbReference type="GeneID" id="29121210"/>
<gene>
    <name evidence="1" type="ORF">CC77DRAFT_961144</name>
</gene>
<evidence type="ECO:0000313" key="1">
    <source>
        <dbReference type="EMBL" id="OAG21747.1"/>
    </source>
</evidence>
<sequence>MPLTEAELWKVYANKIKDDYLQQSDFGSQNKIFIPPINSQAVLASGPIKQSQTNFGVFRASDPLLKVDNPSFTPSNDGYAQKCLNYLRAVQLDTDASAGLVQNRDAAYQRLTAASERFQAVAEKARAAWQDEFDYPGTPLYQWTMQNYPMYMVADHEQKAASAEFDQVMYNIHGPNYMTLVKMKQNLQLALEQQPSPFTMVVNAALPDAAENTVADEYRPKYDIDAGYAKQVEAWIDQAVDGDDQHEKASIVISASETSDYDWHSVGFDESKIDASGGFWPFFRVEYAGSHMNRYDDVKVDESSSSLSVKILADGISSFAVTPSSTWNPGNIKQTYPNLYKSASQQLWDPMVQVSKIVVGYNVRIEISLDSDTYNSITSKVDTALSRDASASATLFGCRLNLGGSYNDSESNFTNWSDVKKDGDSNTFVISASNNTIPVLLAVVGTVLS</sequence>
<protein>
    <submittedName>
        <fullName evidence="1">Uncharacterized protein</fullName>
    </submittedName>
</protein>
<name>A0A177DQH1_ALTAL</name>
<dbReference type="OMA" id="NIMEEYR"/>
<proteinExistence type="predicted"/>
<dbReference type="EMBL" id="KV441476">
    <property type="protein sequence ID" value="OAG21747.1"/>
    <property type="molecule type" value="Genomic_DNA"/>
</dbReference>
<reference evidence="1 2" key="1">
    <citation type="submission" date="2016-05" db="EMBL/GenBank/DDBJ databases">
        <title>Comparative analysis of secretome profiles of manganese(II)-oxidizing ascomycete fungi.</title>
        <authorList>
            <consortium name="DOE Joint Genome Institute"/>
            <person name="Zeiner C.A."/>
            <person name="Purvine S.O."/>
            <person name="Zink E.M."/>
            <person name="Wu S."/>
            <person name="Pasa-Tolic L."/>
            <person name="Chaput D.L."/>
            <person name="Haridas S."/>
            <person name="Grigoriev I.V."/>
            <person name="Santelli C.M."/>
            <person name="Hansel C.M."/>
        </authorList>
    </citation>
    <scope>NUCLEOTIDE SEQUENCE [LARGE SCALE GENOMIC DNA]</scope>
    <source>
        <strain evidence="1 2">SRC1lrK2f</strain>
    </source>
</reference>